<proteinExistence type="predicted"/>
<dbReference type="Gene3D" id="1.10.10.10">
    <property type="entry name" value="Winged helix-like DNA-binding domain superfamily/Winged helix DNA-binding domain"/>
    <property type="match status" value="1"/>
</dbReference>
<dbReference type="Pfam" id="PF01527">
    <property type="entry name" value="HTH_Tnp_1"/>
    <property type="match status" value="1"/>
</dbReference>
<protein>
    <submittedName>
        <fullName evidence="1">Transposase</fullName>
    </submittedName>
</protein>
<dbReference type="AlphaFoldDB" id="A0A6P1ZJQ0"/>
<dbReference type="GO" id="GO:0006313">
    <property type="term" value="P:DNA transposition"/>
    <property type="evidence" value="ECO:0007669"/>
    <property type="project" value="InterPro"/>
</dbReference>
<dbReference type="RefSeq" id="WP_144305651.1">
    <property type="nucleotide sequence ID" value="NZ_QMIF01000007.1"/>
</dbReference>
<dbReference type="OrthoDB" id="9810844at2"/>
<evidence type="ECO:0000313" key="1">
    <source>
        <dbReference type="EMBL" id="TVM33429.1"/>
    </source>
</evidence>
<dbReference type="InterPro" id="IPR002514">
    <property type="entry name" value="Transposase_8"/>
</dbReference>
<name>A0A6P1ZJQ0_9BACT</name>
<reference evidence="1 2" key="1">
    <citation type="submission" date="2018-06" db="EMBL/GenBank/DDBJ databases">
        <title>Complete genome of Desulfovibrio marinus P48SEP.</title>
        <authorList>
            <person name="Crispim J.S."/>
            <person name="Vidigal P.M.P."/>
            <person name="Silva L.C.F."/>
            <person name="Araujo L.C."/>
            <person name="Laguardia C.N."/>
            <person name="Dias R.S."/>
            <person name="Sousa M.P."/>
            <person name="Paula S.O."/>
            <person name="Silva C."/>
        </authorList>
    </citation>
    <scope>NUCLEOTIDE SEQUENCE [LARGE SCALE GENOMIC DNA]</scope>
    <source>
        <strain evidence="1 2">P48SEP</strain>
    </source>
</reference>
<dbReference type="EMBL" id="QMIF01000007">
    <property type="protein sequence ID" value="TVM33429.1"/>
    <property type="molecule type" value="Genomic_DNA"/>
</dbReference>
<accession>A0A6P1ZJQ0</accession>
<dbReference type="GO" id="GO:0043565">
    <property type="term" value="F:sequence-specific DNA binding"/>
    <property type="evidence" value="ECO:0007669"/>
    <property type="project" value="InterPro"/>
</dbReference>
<dbReference type="SUPFAM" id="SSF48295">
    <property type="entry name" value="TrpR-like"/>
    <property type="match status" value="1"/>
</dbReference>
<dbReference type="Proteomes" id="UP000434052">
    <property type="component" value="Unassembled WGS sequence"/>
</dbReference>
<dbReference type="InterPro" id="IPR010921">
    <property type="entry name" value="Trp_repressor/repl_initiator"/>
</dbReference>
<dbReference type="GO" id="GO:0004803">
    <property type="term" value="F:transposase activity"/>
    <property type="evidence" value="ECO:0007669"/>
    <property type="project" value="InterPro"/>
</dbReference>
<evidence type="ECO:0000313" key="2">
    <source>
        <dbReference type="Proteomes" id="UP000434052"/>
    </source>
</evidence>
<dbReference type="InterPro" id="IPR036388">
    <property type="entry name" value="WH-like_DNA-bd_sf"/>
</dbReference>
<sequence>MKRRKWDAQTKTRIVLAGLEGESVTDLCRRYEIRPSQYYKWRDHFLSNCVRAFDGPPRCRSQGNLEAENTRLKKLVGELTLELAGK</sequence>
<gene>
    <name evidence="1" type="ORF">DQK91_12270</name>
</gene>
<comment type="caution">
    <text evidence="1">The sequence shown here is derived from an EMBL/GenBank/DDBJ whole genome shotgun (WGS) entry which is preliminary data.</text>
</comment>
<organism evidence="1 2">
    <name type="scientific">Oceanidesulfovibrio marinus</name>
    <dbReference type="NCBI Taxonomy" id="370038"/>
    <lineage>
        <taxon>Bacteria</taxon>
        <taxon>Pseudomonadati</taxon>
        <taxon>Thermodesulfobacteriota</taxon>
        <taxon>Desulfovibrionia</taxon>
        <taxon>Desulfovibrionales</taxon>
        <taxon>Desulfovibrionaceae</taxon>
        <taxon>Oceanidesulfovibrio</taxon>
    </lineage>
</organism>